<sequence>IPYEDKLDEVLEPWAVHLEGRQWVLGYRLTYVNVLLYEELDWHRLLKTDVFKNYPILDAYVRKFEDLTNLKTYFQSHMYYRFPIFGPLA</sequence>
<protein>
    <submittedName>
        <fullName evidence="1">Uncharacterized protein</fullName>
    </submittedName>
</protein>
<name>A0AC60QN31_IXOPE</name>
<evidence type="ECO:0000313" key="1">
    <source>
        <dbReference type="EMBL" id="KAG0437174.1"/>
    </source>
</evidence>
<comment type="caution">
    <text evidence="1">The sequence shown here is derived from an EMBL/GenBank/DDBJ whole genome shotgun (WGS) entry which is preliminary data.</text>
</comment>
<gene>
    <name evidence="1" type="ORF">HPB47_017566</name>
</gene>
<dbReference type="EMBL" id="JABSTQ010006516">
    <property type="protein sequence ID" value="KAG0437174.1"/>
    <property type="molecule type" value="Genomic_DNA"/>
</dbReference>
<reference evidence="1 2" key="1">
    <citation type="journal article" date="2020" name="Cell">
        <title>Large-Scale Comparative Analyses of Tick Genomes Elucidate Their Genetic Diversity and Vector Capacities.</title>
        <authorList>
            <consortium name="Tick Genome and Microbiome Consortium (TIGMIC)"/>
            <person name="Jia N."/>
            <person name="Wang J."/>
            <person name="Shi W."/>
            <person name="Du L."/>
            <person name="Sun Y."/>
            <person name="Zhan W."/>
            <person name="Jiang J.F."/>
            <person name="Wang Q."/>
            <person name="Zhang B."/>
            <person name="Ji P."/>
            <person name="Bell-Sakyi L."/>
            <person name="Cui X.M."/>
            <person name="Yuan T.T."/>
            <person name="Jiang B.G."/>
            <person name="Yang W.F."/>
            <person name="Lam T.T."/>
            <person name="Chang Q.C."/>
            <person name="Ding S.J."/>
            <person name="Wang X.J."/>
            <person name="Zhu J.G."/>
            <person name="Ruan X.D."/>
            <person name="Zhao L."/>
            <person name="Wei J.T."/>
            <person name="Ye R.Z."/>
            <person name="Que T.C."/>
            <person name="Du C.H."/>
            <person name="Zhou Y.H."/>
            <person name="Cheng J.X."/>
            <person name="Dai P.F."/>
            <person name="Guo W.B."/>
            <person name="Han X.H."/>
            <person name="Huang E.J."/>
            <person name="Li L.F."/>
            <person name="Wei W."/>
            <person name="Gao Y.C."/>
            <person name="Liu J.Z."/>
            <person name="Shao H.Z."/>
            <person name="Wang X."/>
            <person name="Wang C.C."/>
            <person name="Yang T.C."/>
            <person name="Huo Q.B."/>
            <person name="Li W."/>
            <person name="Chen H.Y."/>
            <person name="Chen S.E."/>
            <person name="Zhou L.G."/>
            <person name="Ni X.B."/>
            <person name="Tian J.H."/>
            <person name="Sheng Y."/>
            <person name="Liu T."/>
            <person name="Pan Y.S."/>
            <person name="Xia L.Y."/>
            <person name="Li J."/>
            <person name="Zhao F."/>
            <person name="Cao W.C."/>
        </authorList>
    </citation>
    <scope>NUCLEOTIDE SEQUENCE [LARGE SCALE GENOMIC DNA]</scope>
    <source>
        <strain evidence="1">Iper-2018</strain>
    </source>
</reference>
<organism evidence="1 2">
    <name type="scientific">Ixodes persulcatus</name>
    <name type="common">Taiga tick</name>
    <dbReference type="NCBI Taxonomy" id="34615"/>
    <lineage>
        <taxon>Eukaryota</taxon>
        <taxon>Metazoa</taxon>
        <taxon>Ecdysozoa</taxon>
        <taxon>Arthropoda</taxon>
        <taxon>Chelicerata</taxon>
        <taxon>Arachnida</taxon>
        <taxon>Acari</taxon>
        <taxon>Parasitiformes</taxon>
        <taxon>Ixodida</taxon>
        <taxon>Ixodoidea</taxon>
        <taxon>Ixodidae</taxon>
        <taxon>Ixodinae</taxon>
        <taxon>Ixodes</taxon>
    </lineage>
</organism>
<feature type="non-terminal residue" evidence="1">
    <location>
        <position position="1"/>
    </location>
</feature>
<feature type="non-terminal residue" evidence="1">
    <location>
        <position position="89"/>
    </location>
</feature>
<evidence type="ECO:0000313" key="2">
    <source>
        <dbReference type="Proteomes" id="UP000805193"/>
    </source>
</evidence>
<accession>A0AC60QN31</accession>
<keyword evidence="2" id="KW-1185">Reference proteome</keyword>
<proteinExistence type="predicted"/>
<dbReference type="Proteomes" id="UP000805193">
    <property type="component" value="Unassembled WGS sequence"/>
</dbReference>